<dbReference type="InterPro" id="IPR024478">
    <property type="entry name" value="HlyB_4HB_MCP"/>
</dbReference>
<sequence length="573" mass="62266">MNFIENLKVKQKLLVMFTVLMAALFAVGVIGYYFLNKTNTNLHKMYAENLISVELINENMSAAHRIESDMHALMVTTDENENQELLNDINVNAKKFDSNLTKYEQLPLSDSVRSQLQEIKKDLAQYRSVRQRVLALATQNKNQEAYTLFHAEGKSISQKFMSELSSLSKDINKSADTMNQQNNVDFAFANKLFIGIILVGLLLGFSLGWLIIKQISTRMKQVVDFLNILASGDFSQPVPEHSMQDNSEFGEVSRTVDAMQKSIVNLLHKVATLAEQLAASSEQLSASAEQSAQASNQVAGSVTHVATSAEKQASLTSNADTLVQRIASAMNTVANNTQTVAGSAEKTTSMANDGEDAVKKAVDQMKIIENKTNDTAAVINDLEEKSQQISQIVDVISDISGQTNLLALNAAIEAARAGEAGKGFAVVAGEVGKLAEQSQDAAKQINTLITQIQGKTTNAVNFMNDSKNEVNTGAAVISDTGSTFEQIIHMIKDMSNQIREIAASIQEVSGHTVSIVSAVRDIDDESKKATEETQTISAATEEQSASIEEIASSSQHLAQMADELQQAINTFKL</sequence>
<dbReference type="InterPro" id="IPR004089">
    <property type="entry name" value="MCPsignal_dom"/>
</dbReference>
<dbReference type="GO" id="GO:0007165">
    <property type="term" value="P:signal transduction"/>
    <property type="evidence" value="ECO:0007669"/>
    <property type="project" value="UniProtKB-KW"/>
</dbReference>
<dbReference type="InterPro" id="IPR004090">
    <property type="entry name" value="Chemotax_Me-accpt_rcpt"/>
</dbReference>
<feature type="domain" description="HAMP" evidence="6">
    <location>
        <begin position="213"/>
        <end position="268"/>
    </location>
</feature>
<dbReference type="CDD" id="cd06225">
    <property type="entry name" value="HAMP"/>
    <property type="match status" value="1"/>
</dbReference>
<name>A0A840UWA6_9FIRM</name>
<proteinExistence type="inferred from homology"/>
<dbReference type="PROSITE" id="PS50885">
    <property type="entry name" value="HAMP"/>
    <property type="match status" value="1"/>
</dbReference>
<keyword evidence="4" id="KW-0812">Transmembrane</keyword>
<dbReference type="SMART" id="SM00283">
    <property type="entry name" value="MA"/>
    <property type="match status" value="1"/>
</dbReference>
<dbReference type="Pfam" id="PF12729">
    <property type="entry name" value="4HB_MCP_1"/>
    <property type="match status" value="1"/>
</dbReference>
<keyword evidence="4" id="KW-0472">Membrane</keyword>
<feature type="transmembrane region" description="Helical" evidence="4">
    <location>
        <begin position="192"/>
        <end position="212"/>
    </location>
</feature>
<dbReference type="Proteomes" id="UP000559117">
    <property type="component" value="Unassembled WGS sequence"/>
</dbReference>
<dbReference type="GO" id="GO:0016020">
    <property type="term" value="C:membrane"/>
    <property type="evidence" value="ECO:0007669"/>
    <property type="project" value="InterPro"/>
</dbReference>
<feature type="transmembrane region" description="Helical" evidence="4">
    <location>
        <begin position="12"/>
        <end position="35"/>
    </location>
</feature>
<evidence type="ECO:0000256" key="4">
    <source>
        <dbReference type="SAM" id="Phobius"/>
    </source>
</evidence>
<keyword evidence="4" id="KW-1133">Transmembrane helix</keyword>
<accession>A0A840UWA6</accession>
<gene>
    <name evidence="7" type="ORF">HNR32_001859</name>
</gene>
<comment type="caution">
    <text evidence="7">The sequence shown here is derived from an EMBL/GenBank/DDBJ whole genome shotgun (WGS) entry which is preliminary data.</text>
</comment>
<evidence type="ECO:0000313" key="8">
    <source>
        <dbReference type="Proteomes" id="UP000559117"/>
    </source>
</evidence>
<evidence type="ECO:0000256" key="1">
    <source>
        <dbReference type="ARBA" id="ARBA00023224"/>
    </source>
</evidence>
<dbReference type="SUPFAM" id="SSF58104">
    <property type="entry name" value="Methyl-accepting chemotaxis protein (MCP) signaling domain"/>
    <property type="match status" value="1"/>
</dbReference>
<feature type="domain" description="Methyl-accepting transducer" evidence="5">
    <location>
        <begin position="287"/>
        <end position="558"/>
    </location>
</feature>
<dbReference type="PANTHER" id="PTHR32089:SF112">
    <property type="entry name" value="LYSOZYME-LIKE PROTEIN-RELATED"/>
    <property type="match status" value="1"/>
</dbReference>
<dbReference type="CDD" id="cd11386">
    <property type="entry name" value="MCP_signal"/>
    <property type="match status" value="1"/>
</dbReference>
<dbReference type="RefSeq" id="WP_183861877.1">
    <property type="nucleotide sequence ID" value="NZ_JACHFH010000022.1"/>
</dbReference>
<dbReference type="Gene3D" id="1.10.287.950">
    <property type="entry name" value="Methyl-accepting chemotaxis protein"/>
    <property type="match status" value="1"/>
</dbReference>
<reference evidence="7 8" key="1">
    <citation type="submission" date="2020-08" db="EMBL/GenBank/DDBJ databases">
        <title>Genomic Encyclopedia of Type Strains, Phase IV (KMG-IV): sequencing the most valuable type-strain genomes for metagenomic binning, comparative biology and taxonomic classification.</title>
        <authorList>
            <person name="Goeker M."/>
        </authorList>
    </citation>
    <scope>NUCLEOTIDE SEQUENCE [LARGE SCALE GENOMIC DNA]</scope>
    <source>
        <strain evidence="7 8">DSM 24661</strain>
    </source>
</reference>
<dbReference type="Gene3D" id="6.10.340.10">
    <property type="match status" value="1"/>
</dbReference>
<comment type="similarity">
    <text evidence="2">Belongs to the methyl-accepting chemotaxis (MCP) protein family.</text>
</comment>
<dbReference type="SMART" id="SM00304">
    <property type="entry name" value="HAMP"/>
    <property type="match status" value="2"/>
</dbReference>
<dbReference type="GO" id="GO:0006935">
    <property type="term" value="P:chemotaxis"/>
    <property type="evidence" value="ECO:0007669"/>
    <property type="project" value="InterPro"/>
</dbReference>
<dbReference type="AlphaFoldDB" id="A0A840UWA6"/>
<evidence type="ECO:0000259" key="6">
    <source>
        <dbReference type="PROSITE" id="PS50885"/>
    </source>
</evidence>
<evidence type="ECO:0000313" key="7">
    <source>
        <dbReference type="EMBL" id="MBB5336705.1"/>
    </source>
</evidence>
<dbReference type="Pfam" id="PF00015">
    <property type="entry name" value="MCPsignal"/>
    <property type="match status" value="1"/>
</dbReference>
<dbReference type="PRINTS" id="PR00260">
    <property type="entry name" value="CHEMTRNSDUCR"/>
</dbReference>
<evidence type="ECO:0000256" key="2">
    <source>
        <dbReference type="ARBA" id="ARBA00029447"/>
    </source>
</evidence>
<dbReference type="PROSITE" id="PS50111">
    <property type="entry name" value="CHEMOTAXIS_TRANSDUC_2"/>
    <property type="match status" value="1"/>
</dbReference>
<dbReference type="InterPro" id="IPR003660">
    <property type="entry name" value="HAMP_dom"/>
</dbReference>
<dbReference type="GO" id="GO:0004888">
    <property type="term" value="F:transmembrane signaling receptor activity"/>
    <property type="evidence" value="ECO:0007669"/>
    <property type="project" value="InterPro"/>
</dbReference>
<evidence type="ECO:0000256" key="3">
    <source>
        <dbReference type="PROSITE-ProRule" id="PRU00284"/>
    </source>
</evidence>
<protein>
    <submittedName>
        <fullName evidence="7">Methyl-accepting chemotaxis protein</fullName>
    </submittedName>
</protein>
<dbReference type="CDD" id="cd19411">
    <property type="entry name" value="MCP2201-like_sensor"/>
    <property type="match status" value="1"/>
</dbReference>
<keyword evidence="8" id="KW-1185">Reference proteome</keyword>
<organism evidence="7 8">
    <name type="scientific">Pectinatus brassicae</name>
    <dbReference type="NCBI Taxonomy" id="862415"/>
    <lineage>
        <taxon>Bacteria</taxon>
        <taxon>Bacillati</taxon>
        <taxon>Bacillota</taxon>
        <taxon>Negativicutes</taxon>
        <taxon>Selenomonadales</taxon>
        <taxon>Selenomonadaceae</taxon>
        <taxon>Pectinatus</taxon>
    </lineage>
</organism>
<keyword evidence="1 3" id="KW-0807">Transducer</keyword>
<dbReference type="EMBL" id="JACHFH010000022">
    <property type="protein sequence ID" value="MBB5336705.1"/>
    <property type="molecule type" value="Genomic_DNA"/>
</dbReference>
<dbReference type="InterPro" id="IPR047347">
    <property type="entry name" value="YvaQ-like_sensor"/>
</dbReference>
<evidence type="ECO:0000259" key="5">
    <source>
        <dbReference type="PROSITE" id="PS50111"/>
    </source>
</evidence>
<dbReference type="PANTHER" id="PTHR32089">
    <property type="entry name" value="METHYL-ACCEPTING CHEMOTAXIS PROTEIN MCPB"/>
    <property type="match status" value="1"/>
</dbReference>